<evidence type="ECO:0000259" key="4">
    <source>
        <dbReference type="Pfam" id="PF00884"/>
    </source>
</evidence>
<dbReference type="PANTHER" id="PTHR45953">
    <property type="entry name" value="IDURONATE 2-SULFATASE"/>
    <property type="match status" value="1"/>
</dbReference>
<keyword evidence="1" id="KW-0479">Metal-binding</keyword>
<organism evidence="5">
    <name type="scientific">marine metagenome</name>
    <dbReference type="NCBI Taxonomy" id="408172"/>
    <lineage>
        <taxon>unclassified sequences</taxon>
        <taxon>metagenomes</taxon>
        <taxon>ecological metagenomes</taxon>
    </lineage>
</organism>
<sequence>EEYDRYGVVAPHVHSPYTDHLEAHGLLEARREQIKSIYRLTPTHWRGETSVLPQEHELSSFIADHAMDWLKSRDTEQPFYLHLGFVQPHVPLVDDPTWAEYYADADIELPDMTMPKATNDVWDKKVEMLKAHSQVQTMTDDFVREGIRHYLGAVSLMDQKIGEVIDTLDKLGELDNTWIIYSADHGEMLGEHHLWAKHCFYEGAVQVPLIISPPDRESRGVCRDLTQLIDVVSTLADIGQVEPPEGAQGQSLLPILDNGTGG</sequence>
<name>A0A382YSE4_9ZZZZ</name>
<proteinExistence type="predicted"/>
<feature type="domain" description="Sulfatase N-terminal" evidence="4">
    <location>
        <begin position="56"/>
        <end position="238"/>
    </location>
</feature>
<evidence type="ECO:0000313" key="5">
    <source>
        <dbReference type="EMBL" id="SVD86192.1"/>
    </source>
</evidence>
<keyword evidence="2" id="KW-0378">Hydrolase</keyword>
<dbReference type="Pfam" id="PF00884">
    <property type="entry name" value="Sulfatase"/>
    <property type="match status" value="1"/>
</dbReference>
<evidence type="ECO:0000256" key="2">
    <source>
        <dbReference type="ARBA" id="ARBA00022801"/>
    </source>
</evidence>
<dbReference type="GO" id="GO:0008484">
    <property type="term" value="F:sulfuric ester hydrolase activity"/>
    <property type="evidence" value="ECO:0007669"/>
    <property type="project" value="TreeGrafter"/>
</dbReference>
<dbReference type="InterPro" id="IPR000917">
    <property type="entry name" value="Sulfatase_N"/>
</dbReference>
<dbReference type="AlphaFoldDB" id="A0A382YSE4"/>
<reference evidence="5" key="1">
    <citation type="submission" date="2018-05" db="EMBL/GenBank/DDBJ databases">
        <authorList>
            <person name="Lanie J.A."/>
            <person name="Ng W.-L."/>
            <person name="Kazmierczak K.M."/>
            <person name="Andrzejewski T.M."/>
            <person name="Davidsen T.M."/>
            <person name="Wayne K.J."/>
            <person name="Tettelin H."/>
            <person name="Glass J.I."/>
            <person name="Rusch D."/>
            <person name="Podicherti R."/>
            <person name="Tsui H.-C.T."/>
            <person name="Winkler M.E."/>
        </authorList>
    </citation>
    <scope>NUCLEOTIDE SEQUENCE</scope>
</reference>
<dbReference type="InterPro" id="IPR017850">
    <property type="entry name" value="Alkaline_phosphatase_core_sf"/>
</dbReference>
<dbReference type="GO" id="GO:0005737">
    <property type="term" value="C:cytoplasm"/>
    <property type="evidence" value="ECO:0007669"/>
    <property type="project" value="TreeGrafter"/>
</dbReference>
<dbReference type="GO" id="GO:0046872">
    <property type="term" value="F:metal ion binding"/>
    <property type="evidence" value="ECO:0007669"/>
    <property type="project" value="UniProtKB-KW"/>
</dbReference>
<accession>A0A382YSE4</accession>
<protein>
    <recommendedName>
        <fullName evidence="4">Sulfatase N-terminal domain-containing protein</fullName>
    </recommendedName>
</protein>
<dbReference type="Gene3D" id="3.40.720.10">
    <property type="entry name" value="Alkaline Phosphatase, subunit A"/>
    <property type="match status" value="1"/>
</dbReference>
<feature type="non-terminal residue" evidence="5">
    <location>
        <position position="1"/>
    </location>
</feature>
<evidence type="ECO:0000256" key="3">
    <source>
        <dbReference type="SAM" id="MobiDB-lite"/>
    </source>
</evidence>
<dbReference type="PANTHER" id="PTHR45953:SF1">
    <property type="entry name" value="IDURONATE 2-SULFATASE"/>
    <property type="match status" value="1"/>
</dbReference>
<feature type="region of interest" description="Disordered" evidence="3">
    <location>
        <begin position="241"/>
        <end position="262"/>
    </location>
</feature>
<dbReference type="SUPFAM" id="SSF53649">
    <property type="entry name" value="Alkaline phosphatase-like"/>
    <property type="match status" value="1"/>
</dbReference>
<evidence type="ECO:0000256" key="1">
    <source>
        <dbReference type="ARBA" id="ARBA00022723"/>
    </source>
</evidence>
<feature type="non-terminal residue" evidence="5">
    <location>
        <position position="262"/>
    </location>
</feature>
<dbReference type="EMBL" id="UINC01178180">
    <property type="protein sequence ID" value="SVD86192.1"/>
    <property type="molecule type" value="Genomic_DNA"/>
</dbReference>
<gene>
    <name evidence="5" type="ORF">METZ01_LOCUS439046</name>
</gene>